<dbReference type="GO" id="GO:0008171">
    <property type="term" value="F:O-methyltransferase activity"/>
    <property type="evidence" value="ECO:0007669"/>
    <property type="project" value="InterPro"/>
</dbReference>
<keyword evidence="7" id="KW-1185">Reference proteome</keyword>
<dbReference type="InterPro" id="IPR036390">
    <property type="entry name" value="WH_DNA-bd_sf"/>
</dbReference>
<dbReference type="GO" id="GO:0032259">
    <property type="term" value="P:methylation"/>
    <property type="evidence" value="ECO:0007669"/>
    <property type="project" value="UniProtKB-KW"/>
</dbReference>
<dbReference type="Proteomes" id="UP000703269">
    <property type="component" value="Unassembled WGS sequence"/>
</dbReference>
<dbReference type="InterPro" id="IPR012967">
    <property type="entry name" value="COMT_dimerisation"/>
</dbReference>
<accession>A0A9P3G7K0</accession>
<dbReference type="InterPro" id="IPR029063">
    <property type="entry name" value="SAM-dependent_MTases_sf"/>
</dbReference>
<feature type="domain" description="O-methyltransferase C-terminal" evidence="4">
    <location>
        <begin position="261"/>
        <end position="428"/>
    </location>
</feature>
<dbReference type="InterPro" id="IPR036388">
    <property type="entry name" value="WH-like_DNA-bd_sf"/>
</dbReference>
<reference evidence="6 7" key="1">
    <citation type="submission" date="2021-08" db="EMBL/GenBank/DDBJ databases">
        <title>Draft Genome Sequence of Phanerochaete sordida strain YK-624.</title>
        <authorList>
            <person name="Mori T."/>
            <person name="Dohra H."/>
            <person name="Suzuki T."/>
            <person name="Kawagishi H."/>
            <person name="Hirai H."/>
        </authorList>
    </citation>
    <scope>NUCLEOTIDE SEQUENCE [LARGE SCALE GENOMIC DNA]</scope>
    <source>
        <strain evidence="6 7">YK-624</strain>
    </source>
</reference>
<evidence type="ECO:0000256" key="2">
    <source>
        <dbReference type="ARBA" id="ARBA00022679"/>
    </source>
</evidence>
<dbReference type="InterPro" id="IPR001077">
    <property type="entry name" value="COMT_C"/>
</dbReference>
<dbReference type="PANTHER" id="PTHR43712:SF2">
    <property type="entry name" value="O-METHYLTRANSFERASE CICE"/>
    <property type="match status" value="1"/>
</dbReference>
<gene>
    <name evidence="6" type="ORF">PsYK624_057920</name>
</gene>
<sequence length="449" mass="49166">MSSLEERIDTLRALVRTLTDASEAVIAAWQRDAAAPPAPKSLASSVPSHALFDARRTAIGAAGMLMVLVQDPRIRAMELCAQYLEARAWHIAVEKSVPDVLAEAGPGEGVAIQRLSEATGINEDKLIRVMRCLCSNHTFSEVREGYFANTHMSEALVGNQELAAWIISMSRHQYASSVKLPEVLYDPVKTHSNSDRDTAFNAYHQTNLSHWEWLEEPVVHPDGSKGPKPDLEIFSMAMRGGGKAAGPPLYVDYPWDSIKGLVVDVGGGVGGMCLDLGTLYPHLEFVIEDRAPVLEQAKELWAKELPGHVASNRVSFVPHDFFTSQPVHGAAVYNLRYILHDWDDARALAILRALRPALGADSRILVCDQLLDTTRGSPHIAPAPPPLPANYGCALRMAHARDLNMLALSNGRERTPADVARLAARAGLRVARVWPCRGLVWITELRVAE</sequence>
<dbReference type="PROSITE" id="PS51683">
    <property type="entry name" value="SAM_OMT_II"/>
    <property type="match status" value="1"/>
</dbReference>
<dbReference type="Pfam" id="PF08100">
    <property type="entry name" value="Dimerisation"/>
    <property type="match status" value="1"/>
</dbReference>
<evidence type="ECO:0000256" key="1">
    <source>
        <dbReference type="ARBA" id="ARBA00022603"/>
    </source>
</evidence>
<name>A0A9P3G7K0_9APHY</name>
<dbReference type="Pfam" id="PF00891">
    <property type="entry name" value="Methyltransf_2"/>
    <property type="match status" value="1"/>
</dbReference>
<dbReference type="AlphaFoldDB" id="A0A9P3G7K0"/>
<keyword evidence="1" id="KW-0489">Methyltransferase</keyword>
<keyword evidence="3" id="KW-0949">S-adenosyl-L-methionine</keyword>
<dbReference type="Gene3D" id="3.40.50.150">
    <property type="entry name" value="Vaccinia Virus protein VP39"/>
    <property type="match status" value="1"/>
</dbReference>
<dbReference type="InterPro" id="IPR016461">
    <property type="entry name" value="COMT-like"/>
</dbReference>
<comment type="caution">
    <text evidence="6">The sequence shown here is derived from an EMBL/GenBank/DDBJ whole genome shotgun (WGS) entry which is preliminary data.</text>
</comment>
<protein>
    <submittedName>
        <fullName evidence="6">O-methyltransferase</fullName>
    </submittedName>
</protein>
<feature type="domain" description="O-methyltransferase dimerisation" evidence="5">
    <location>
        <begin position="77"/>
        <end position="157"/>
    </location>
</feature>
<organism evidence="6 7">
    <name type="scientific">Phanerochaete sordida</name>
    <dbReference type="NCBI Taxonomy" id="48140"/>
    <lineage>
        <taxon>Eukaryota</taxon>
        <taxon>Fungi</taxon>
        <taxon>Dikarya</taxon>
        <taxon>Basidiomycota</taxon>
        <taxon>Agaricomycotina</taxon>
        <taxon>Agaricomycetes</taxon>
        <taxon>Polyporales</taxon>
        <taxon>Phanerochaetaceae</taxon>
        <taxon>Phanerochaete</taxon>
    </lineage>
</organism>
<dbReference type="PANTHER" id="PTHR43712">
    <property type="entry name" value="PUTATIVE (AFU_ORTHOLOGUE AFUA_4G14580)-RELATED"/>
    <property type="match status" value="1"/>
</dbReference>
<dbReference type="SUPFAM" id="SSF53335">
    <property type="entry name" value="S-adenosyl-L-methionine-dependent methyltransferases"/>
    <property type="match status" value="1"/>
</dbReference>
<evidence type="ECO:0000313" key="7">
    <source>
        <dbReference type="Proteomes" id="UP000703269"/>
    </source>
</evidence>
<dbReference type="OrthoDB" id="1606438at2759"/>
<evidence type="ECO:0000259" key="5">
    <source>
        <dbReference type="Pfam" id="PF08100"/>
    </source>
</evidence>
<evidence type="ECO:0000259" key="4">
    <source>
        <dbReference type="Pfam" id="PF00891"/>
    </source>
</evidence>
<proteinExistence type="predicted"/>
<dbReference type="Gene3D" id="1.10.10.10">
    <property type="entry name" value="Winged helix-like DNA-binding domain superfamily/Winged helix DNA-binding domain"/>
    <property type="match status" value="1"/>
</dbReference>
<evidence type="ECO:0000256" key="3">
    <source>
        <dbReference type="ARBA" id="ARBA00022691"/>
    </source>
</evidence>
<keyword evidence="2" id="KW-0808">Transferase</keyword>
<evidence type="ECO:0000313" key="6">
    <source>
        <dbReference type="EMBL" id="GJE89686.1"/>
    </source>
</evidence>
<dbReference type="EMBL" id="BPQB01000013">
    <property type="protein sequence ID" value="GJE89686.1"/>
    <property type="molecule type" value="Genomic_DNA"/>
</dbReference>
<dbReference type="SUPFAM" id="SSF46785">
    <property type="entry name" value="Winged helix' DNA-binding domain"/>
    <property type="match status" value="1"/>
</dbReference>